<dbReference type="EMBL" id="CP000360">
    <property type="protein sequence ID" value="ABF39866.1"/>
    <property type="molecule type" value="Genomic_DNA"/>
</dbReference>
<proteinExistence type="predicted"/>
<gene>
    <name evidence="1" type="ordered locus">Acid345_0861</name>
</gene>
<accession>Q1ITD4</accession>
<evidence type="ECO:0000313" key="1">
    <source>
        <dbReference type="EMBL" id="ABF39866.1"/>
    </source>
</evidence>
<dbReference type="KEGG" id="aba:Acid345_0861"/>
<reference evidence="1 2" key="1">
    <citation type="journal article" date="2009" name="Appl. Environ. Microbiol.">
        <title>Three genomes from the phylum Acidobacteria provide insight into the lifestyles of these microorganisms in soils.</title>
        <authorList>
            <person name="Ward N.L."/>
            <person name="Challacombe J.F."/>
            <person name="Janssen P.H."/>
            <person name="Henrissat B."/>
            <person name="Coutinho P.M."/>
            <person name="Wu M."/>
            <person name="Xie G."/>
            <person name="Haft D.H."/>
            <person name="Sait M."/>
            <person name="Badger J."/>
            <person name="Barabote R.D."/>
            <person name="Bradley B."/>
            <person name="Brettin T.S."/>
            <person name="Brinkac L.M."/>
            <person name="Bruce D."/>
            <person name="Creasy T."/>
            <person name="Daugherty S.C."/>
            <person name="Davidsen T.M."/>
            <person name="DeBoy R.T."/>
            <person name="Detter J.C."/>
            <person name="Dodson R.J."/>
            <person name="Durkin A.S."/>
            <person name="Ganapathy A."/>
            <person name="Gwinn-Giglio M."/>
            <person name="Han C.S."/>
            <person name="Khouri H."/>
            <person name="Kiss H."/>
            <person name="Kothari S.P."/>
            <person name="Madupu R."/>
            <person name="Nelson K.E."/>
            <person name="Nelson W.C."/>
            <person name="Paulsen I."/>
            <person name="Penn K."/>
            <person name="Ren Q."/>
            <person name="Rosovitz M.J."/>
            <person name="Selengut J.D."/>
            <person name="Shrivastava S."/>
            <person name="Sullivan S.A."/>
            <person name="Tapia R."/>
            <person name="Thompson L.S."/>
            <person name="Watkins K.L."/>
            <person name="Yang Q."/>
            <person name="Yu C."/>
            <person name="Zafar N."/>
            <person name="Zhou L."/>
            <person name="Kuske C.R."/>
        </authorList>
    </citation>
    <scope>NUCLEOTIDE SEQUENCE [LARGE SCALE GENOMIC DNA]</scope>
    <source>
        <strain evidence="1 2">Ellin345</strain>
    </source>
</reference>
<dbReference type="Proteomes" id="UP000002432">
    <property type="component" value="Chromosome"/>
</dbReference>
<sequence length="216" mass="24229">MHPLDRGVMTLAAVAPEVASADIADWPLGRRNQALLETHIVTFGPQLQGWSVCSECDEKMEFEIDARVLLSEQQSVRTGRISFRDRVFRLPTSRDLAALQTEDDPNDAALALVQRCLSEGESVEQWRVEDTEPLGEAMAQADPMAEVRISFVCPKCENHSEETIDLVNFLWSEIEARAKRALWEVHAIASAYGWSEGEILSLSATRRANYMEMVHA</sequence>
<dbReference type="AlphaFoldDB" id="Q1ITD4"/>
<keyword evidence="2" id="KW-1185">Reference proteome</keyword>
<organism evidence="1 2">
    <name type="scientific">Koribacter versatilis (strain Ellin345)</name>
    <dbReference type="NCBI Taxonomy" id="204669"/>
    <lineage>
        <taxon>Bacteria</taxon>
        <taxon>Pseudomonadati</taxon>
        <taxon>Acidobacteriota</taxon>
        <taxon>Terriglobia</taxon>
        <taxon>Terriglobales</taxon>
        <taxon>Candidatus Korobacteraceae</taxon>
        <taxon>Candidatus Korobacter</taxon>
    </lineage>
</organism>
<dbReference type="eggNOG" id="ENOG5030ZP1">
    <property type="taxonomic scope" value="Bacteria"/>
</dbReference>
<dbReference type="STRING" id="204669.Acid345_0861"/>
<evidence type="ECO:0008006" key="3">
    <source>
        <dbReference type="Google" id="ProtNLM"/>
    </source>
</evidence>
<name>Q1ITD4_KORVE</name>
<protein>
    <recommendedName>
        <fullName evidence="3">Phage baseplate protein</fullName>
    </recommendedName>
</protein>
<dbReference type="HOGENOM" id="CLU_076891_0_0_0"/>
<evidence type="ECO:0000313" key="2">
    <source>
        <dbReference type="Proteomes" id="UP000002432"/>
    </source>
</evidence>
<dbReference type="EnsemblBacteria" id="ABF39866">
    <property type="protein sequence ID" value="ABF39866"/>
    <property type="gene ID" value="Acid345_0861"/>
</dbReference>